<evidence type="ECO:0008006" key="8">
    <source>
        <dbReference type="Google" id="ProtNLM"/>
    </source>
</evidence>
<name>A0A2G9UPL0_TELCI</name>
<dbReference type="OrthoDB" id="1580043at2759"/>
<dbReference type="Proteomes" id="UP000230423">
    <property type="component" value="Unassembled WGS sequence"/>
</dbReference>
<keyword evidence="2 5" id="KW-0812">Transmembrane</keyword>
<evidence type="ECO:0000256" key="4">
    <source>
        <dbReference type="ARBA" id="ARBA00023136"/>
    </source>
</evidence>
<evidence type="ECO:0000256" key="3">
    <source>
        <dbReference type="ARBA" id="ARBA00022989"/>
    </source>
</evidence>
<comment type="subcellular location">
    <subcellularLocation>
        <location evidence="1">Membrane</location>
        <topology evidence="1">Multi-pass membrane protein</topology>
    </subcellularLocation>
</comment>
<dbReference type="GO" id="GO:0016020">
    <property type="term" value="C:membrane"/>
    <property type="evidence" value="ECO:0007669"/>
    <property type="project" value="UniProtKB-SubCell"/>
</dbReference>
<dbReference type="SUPFAM" id="SSF81338">
    <property type="entry name" value="Aquaporin-like"/>
    <property type="match status" value="1"/>
</dbReference>
<dbReference type="InterPro" id="IPR051883">
    <property type="entry name" value="AQP11/12_channel"/>
</dbReference>
<reference evidence="6 7" key="1">
    <citation type="submission" date="2015-09" db="EMBL/GenBank/DDBJ databases">
        <title>Draft genome of the parasitic nematode Teladorsagia circumcincta isolate WARC Sus (inbred).</title>
        <authorList>
            <person name="Mitreva M."/>
        </authorList>
    </citation>
    <scope>NUCLEOTIDE SEQUENCE [LARGE SCALE GENOMIC DNA]</scope>
    <source>
        <strain evidence="6 7">S</strain>
    </source>
</reference>
<keyword evidence="4 5" id="KW-0472">Membrane</keyword>
<feature type="transmembrane region" description="Helical" evidence="5">
    <location>
        <begin position="73"/>
        <end position="94"/>
    </location>
</feature>
<evidence type="ECO:0000256" key="5">
    <source>
        <dbReference type="SAM" id="Phobius"/>
    </source>
</evidence>
<accession>A0A2G9UPL0</accession>
<feature type="transmembrane region" description="Helical" evidence="5">
    <location>
        <begin position="36"/>
        <end position="53"/>
    </location>
</feature>
<dbReference type="AlphaFoldDB" id="A0A2G9UPL0"/>
<keyword evidence="7" id="KW-1185">Reference proteome</keyword>
<evidence type="ECO:0000313" key="7">
    <source>
        <dbReference type="Proteomes" id="UP000230423"/>
    </source>
</evidence>
<feature type="transmembrane region" description="Helical" evidence="5">
    <location>
        <begin position="6"/>
        <end position="24"/>
    </location>
</feature>
<proteinExistence type="predicted"/>
<organism evidence="6 7">
    <name type="scientific">Teladorsagia circumcincta</name>
    <name type="common">Brown stomach worm</name>
    <name type="synonym">Ostertagia circumcincta</name>
    <dbReference type="NCBI Taxonomy" id="45464"/>
    <lineage>
        <taxon>Eukaryota</taxon>
        <taxon>Metazoa</taxon>
        <taxon>Ecdysozoa</taxon>
        <taxon>Nematoda</taxon>
        <taxon>Chromadorea</taxon>
        <taxon>Rhabditida</taxon>
        <taxon>Rhabditina</taxon>
        <taxon>Rhabditomorpha</taxon>
        <taxon>Strongyloidea</taxon>
        <taxon>Trichostrongylidae</taxon>
        <taxon>Teladorsagia</taxon>
    </lineage>
</organism>
<dbReference type="PANTHER" id="PTHR21191:SF16">
    <property type="entry name" value="AQUAPORIN"/>
    <property type="match status" value="1"/>
</dbReference>
<evidence type="ECO:0000256" key="1">
    <source>
        <dbReference type="ARBA" id="ARBA00004141"/>
    </source>
</evidence>
<sequence>MVKHYGPMAFFFTVTSLLTVGSFVNRGAFVSPLAPIEAFLYGIIGFALIYVGVPGLNPVVASSRLFGCEGMDTQWFIAVYWICPIFGWMAAAALEKSMAKRAPKKLKKKSN</sequence>
<evidence type="ECO:0000256" key="2">
    <source>
        <dbReference type="ARBA" id="ARBA00022692"/>
    </source>
</evidence>
<dbReference type="GO" id="GO:0015267">
    <property type="term" value="F:channel activity"/>
    <property type="evidence" value="ECO:0007669"/>
    <property type="project" value="TreeGrafter"/>
</dbReference>
<evidence type="ECO:0000313" key="6">
    <source>
        <dbReference type="EMBL" id="PIO72229.1"/>
    </source>
</evidence>
<dbReference type="EMBL" id="KZ345731">
    <property type="protein sequence ID" value="PIO72229.1"/>
    <property type="molecule type" value="Genomic_DNA"/>
</dbReference>
<dbReference type="PANTHER" id="PTHR21191">
    <property type="entry name" value="AQUAPORIN"/>
    <property type="match status" value="1"/>
</dbReference>
<gene>
    <name evidence="6" type="ORF">TELCIR_05853</name>
</gene>
<dbReference type="InterPro" id="IPR023271">
    <property type="entry name" value="Aquaporin-like"/>
</dbReference>
<protein>
    <recommendedName>
        <fullName evidence="8">Aquaporin</fullName>
    </recommendedName>
</protein>
<keyword evidence="3 5" id="KW-1133">Transmembrane helix</keyword>
<dbReference type="GO" id="GO:0005737">
    <property type="term" value="C:cytoplasm"/>
    <property type="evidence" value="ECO:0007669"/>
    <property type="project" value="TreeGrafter"/>
</dbReference>